<sequence length="56" mass="6321">MSWLLAIHHLVTNIEVPEEANGRCHIVKDGRSQHNTTCNNALILTAYALLRQKVAR</sequence>
<protein>
    <submittedName>
        <fullName evidence="1">Uncharacterized protein</fullName>
    </submittedName>
</protein>
<gene>
    <name evidence="1" type="ORF">FGIG_09637</name>
</gene>
<proteinExistence type="predicted"/>
<keyword evidence="2" id="KW-1185">Reference proteome</keyword>
<comment type="caution">
    <text evidence="1">The sequence shown here is derived from an EMBL/GenBank/DDBJ whole genome shotgun (WGS) entry which is preliminary data.</text>
</comment>
<organism evidence="1 2">
    <name type="scientific">Fasciola gigantica</name>
    <name type="common">Giant liver fluke</name>
    <dbReference type="NCBI Taxonomy" id="46835"/>
    <lineage>
        <taxon>Eukaryota</taxon>
        <taxon>Metazoa</taxon>
        <taxon>Spiralia</taxon>
        <taxon>Lophotrochozoa</taxon>
        <taxon>Platyhelminthes</taxon>
        <taxon>Trematoda</taxon>
        <taxon>Digenea</taxon>
        <taxon>Plagiorchiida</taxon>
        <taxon>Echinostomata</taxon>
        <taxon>Echinostomatoidea</taxon>
        <taxon>Fasciolidae</taxon>
        <taxon>Fasciola</taxon>
    </lineage>
</organism>
<dbReference type="AlphaFoldDB" id="A0A504YNW5"/>
<reference evidence="1 2" key="1">
    <citation type="submission" date="2019-04" db="EMBL/GenBank/DDBJ databases">
        <title>Annotation for the trematode Fasciola gigantica.</title>
        <authorList>
            <person name="Choi Y.-J."/>
        </authorList>
    </citation>
    <scope>NUCLEOTIDE SEQUENCE [LARGE SCALE GENOMIC DNA]</scope>
    <source>
        <strain evidence="1">Uganda_cow_1</strain>
    </source>
</reference>
<dbReference type="EMBL" id="SUNJ01010563">
    <property type="protein sequence ID" value="TPP59550.1"/>
    <property type="molecule type" value="Genomic_DNA"/>
</dbReference>
<dbReference type="Proteomes" id="UP000316759">
    <property type="component" value="Unassembled WGS sequence"/>
</dbReference>
<accession>A0A504YNW5</accession>
<name>A0A504YNW5_FASGI</name>
<evidence type="ECO:0000313" key="1">
    <source>
        <dbReference type="EMBL" id="TPP59550.1"/>
    </source>
</evidence>
<evidence type="ECO:0000313" key="2">
    <source>
        <dbReference type="Proteomes" id="UP000316759"/>
    </source>
</evidence>